<accession>A0A2Z7A6T6</accession>
<evidence type="ECO:0000313" key="1">
    <source>
        <dbReference type="EMBL" id="KZV14552.1"/>
    </source>
</evidence>
<dbReference type="Proteomes" id="UP000250235">
    <property type="component" value="Unassembled WGS sequence"/>
</dbReference>
<organism evidence="1 2">
    <name type="scientific">Dorcoceras hygrometricum</name>
    <dbReference type="NCBI Taxonomy" id="472368"/>
    <lineage>
        <taxon>Eukaryota</taxon>
        <taxon>Viridiplantae</taxon>
        <taxon>Streptophyta</taxon>
        <taxon>Embryophyta</taxon>
        <taxon>Tracheophyta</taxon>
        <taxon>Spermatophyta</taxon>
        <taxon>Magnoliopsida</taxon>
        <taxon>eudicotyledons</taxon>
        <taxon>Gunneridae</taxon>
        <taxon>Pentapetalae</taxon>
        <taxon>asterids</taxon>
        <taxon>lamiids</taxon>
        <taxon>Lamiales</taxon>
        <taxon>Gesneriaceae</taxon>
        <taxon>Didymocarpoideae</taxon>
        <taxon>Trichosporeae</taxon>
        <taxon>Loxocarpinae</taxon>
        <taxon>Dorcoceras</taxon>
    </lineage>
</organism>
<evidence type="ECO:0000313" key="2">
    <source>
        <dbReference type="Proteomes" id="UP000250235"/>
    </source>
</evidence>
<gene>
    <name evidence="1" type="ORF">F511_42301</name>
</gene>
<dbReference type="EMBL" id="KV020407">
    <property type="protein sequence ID" value="KZV14552.1"/>
    <property type="molecule type" value="Genomic_DNA"/>
</dbReference>
<protein>
    <submittedName>
        <fullName evidence="1">Uncharacterized protein</fullName>
    </submittedName>
</protein>
<reference evidence="1 2" key="1">
    <citation type="journal article" date="2015" name="Proc. Natl. Acad. Sci. U.S.A.">
        <title>The resurrection genome of Boea hygrometrica: A blueprint for survival of dehydration.</title>
        <authorList>
            <person name="Xiao L."/>
            <person name="Yang G."/>
            <person name="Zhang L."/>
            <person name="Yang X."/>
            <person name="Zhao S."/>
            <person name="Ji Z."/>
            <person name="Zhou Q."/>
            <person name="Hu M."/>
            <person name="Wang Y."/>
            <person name="Chen M."/>
            <person name="Xu Y."/>
            <person name="Jin H."/>
            <person name="Xiao X."/>
            <person name="Hu G."/>
            <person name="Bao F."/>
            <person name="Hu Y."/>
            <person name="Wan P."/>
            <person name="Li L."/>
            <person name="Deng X."/>
            <person name="Kuang T."/>
            <person name="Xiang C."/>
            <person name="Zhu J.K."/>
            <person name="Oliver M.J."/>
            <person name="He Y."/>
        </authorList>
    </citation>
    <scope>NUCLEOTIDE SEQUENCE [LARGE SCALE GENOMIC DNA]</scope>
    <source>
        <strain evidence="2">cv. XS01</strain>
    </source>
</reference>
<dbReference type="AlphaFoldDB" id="A0A2Z7A6T6"/>
<keyword evidence="2" id="KW-1185">Reference proteome</keyword>
<proteinExistence type="predicted"/>
<sequence length="154" mass="17356">MNQLEHISSDVIIQQEATVISRKLSADEKEVKEMKRRRAKESADGLALMTSSVTWTTSRKLLLPPAGQPVASFCYHQLDNQTQATAHPVESFNEPAVAMNPVASFIYPVDMESSRKKADVVESYNPDARFQSQYLKYQPLQAINAQDGKNQWLK</sequence>
<name>A0A2Z7A6T6_9LAMI</name>